<evidence type="ECO:0000259" key="3">
    <source>
        <dbReference type="PROSITE" id="PS50801"/>
    </source>
</evidence>
<dbReference type="Pfam" id="PF01740">
    <property type="entry name" value="STAS"/>
    <property type="match status" value="1"/>
</dbReference>
<dbReference type="InterPro" id="IPR003658">
    <property type="entry name" value="Anti-sigma_ant"/>
</dbReference>
<evidence type="ECO:0000313" key="4">
    <source>
        <dbReference type="EMBL" id="EKO14690.1"/>
    </source>
</evidence>
<dbReference type="PANTHER" id="PTHR33495:SF2">
    <property type="entry name" value="ANTI-SIGMA FACTOR ANTAGONIST TM_1081-RELATED"/>
    <property type="match status" value="1"/>
</dbReference>
<accession>A0A0E2B0K7</accession>
<dbReference type="FunFam" id="3.30.750.24:FF:000023">
    <property type="entry name" value="Anti-sigma factor antagonist"/>
    <property type="match status" value="1"/>
</dbReference>
<dbReference type="PROSITE" id="PS50801">
    <property type="entry name" value="STAS"/>
    <property type="match status" value="1"/>
</dbReference>
<evidence type="ECO:0000313" key="5">
    <source>
        <dbReference type="Proteomes" id="UP000006253"/>
    </source>
</evidence>
<name>A0A0E2B0K7_9LEPT</name>
<dbReference type="GO" id="GO:0043856">
    <property type="term" value="F:anti-sigma factor antagonist activity"/>
    <property type="evidence" value="ECO:0007669"/>
    <property type="project" value="InterPro"/>
</dbReference>
<gene>
    <name evidence="4" type="ORF">LEP1GSC081_1390</name>
</gene>
<comment type="caution">
    <text evidence="4">The sequence shown here is derived from an EMBL/GenBank/DDBJ whole genome shotgun (WGS) entry which is preliminary data.</text>
</comment>
<dbReference type="CDD" id="cd07043">
    <property type="entry name" value="STAS_anti-anti-sigma_factors"/>
    <property type="match status" value="1"/>
</dbReference>
<dbReference type="AlphaFoldDB" id="A0A0E2B0K7"/>
<dbReference type="Gene3D" id="3.30.750.24">
    <property type="entry name" value="STAS domain"/>
    <property type="match status" value="1"/>
</dbReference>
<dbReference type="EMBL" id="AHMY02000051">
    <property type="protein sequence ID" value="EKO14690.1"/>
    <property type="molecule type" value="Genomic_DNA"/>
</dbReference>
<evidence type="ECO:0000256" key="1">
    <source>
        <dbReference type="ARBA" id="ARBA00009013"/>
    </source>
</evidence>
<feature type="domain" description="STAS" evidence="3">
    <location>
        <begin position="1"/>
        <end position="109"/>
    </location>
</feature>
<proteinExistence type="inferred from homology"/>
<organism evidence="4 5">
    <name type="scientific">Leptospira kirschneri str. H1</name>
    <dbReference type="NCBI Taxonomy" id="1049966"/>
    <lineage>
        <taxon>Bacteria</taxon>
        <taxon>Pseudomonadati</taxon>
        <taxon>Spirochaetota</taxon>
        <taxon>Spirochaetia</taxon>
        <taxon>Leptospirales</taxon>
        <taxon>Leptospiraceae</taxon>
        <taxon>Leptospira</taxon>
    </lineage>
</organism>
<dbReference type="InterPro" id="IPR002645">
    <property type="entry name" value="STAS_dom"/>
</dbReference>
<evidence type="ECO:0000256" key="2">
    <source>
        <dbReference type="RuleBase" id="RU003749"/>
    </source>
</evidence>
<reference evidence="4 5" key="1">
    <citation type="submission" date="2012-10" db="EMBL/GenBank/DDBJ databases">
        <authorList>
            <person name="Harkins D.M."/>
            <person name="Durkin A.S."/>
            <person name="Brinkac L.M."/>
            <person name="Selengut J.D."/>
            <person name="Sanka R."/>
            <person name="DePew J."/>
            <person name="Purushe J."/>
            <person name="Peacock S.J."/>
            <person name="Thaipadungpanit J."/>
            <person name="Wuthiekanun V.W."/>
            <person name="Day N.P."/>
            <person name="Vinetz J.M."/>
            <person name="Sutton G.G."/>
            <person name="Nelson W.C."/>
            <person name="Fouts D.E."/>
        </authorList>
    </citation>
    <scope>NUCLEOTIDE SEQUENCE [LARGE SCALE GENOMIC DNA]</scope>
    <source>
        <strain evidence="4 5">H1</strain>
    </source>
</reference>
<protein>
    <recommendedName>
        <fullName evidence="2">Anti-sigma factor antagonist</fullName>
    </recommendedName>
</protein>
<sequence length="109" mass="12297">MEITSEIKNHSKIIHLIGNLDVHNTHKIESAFMEQIKTGNSRVIVLDLSSVEFISSAGLRIIVAALRICREKDVEFRLAGIKPAVRKVFEIIDMNSMFSIFETLESAIK</sequence>
<dbReference type="InterPro" id="IPR036513">
    <property type="entry name" value="STAS_dom_sf"/>
</dbReference>
<comment type="similarity">
    <text evidence="1 2">Belongs to the anti-sigma-factor antagonist family.</text>
</comment>
<dbReference type="GeneID" id="34314909"/>
<dbReference type="Proteomes" id="UP000006253">
    <property type="component" value="Unassembled WGS sequence"/>
</dbReference>
<dbReference type="PANTHER" id="PTHR33495">
    <property type="entry name" value="ANTI-SIGMA FACTOR ANTAGONIST TM_1081-RELATED-RELATED"/>
    <property type="match status" value="1"/>
</dbReference>
<dbReference type="NCBIfam" id="TIGR00377">
    <property type="entry name" value="ant_ant_sig"/>
    <property type="match status" value="1"/>
</dbReference>
<dbReference type="SUPFAM" id="SSF52091">
    <property type="entry name" value="SpoIIaa-like"/>
    <property type="match status" value="1"/>
</dbReference>
<dbReference type="RefSeq" id="WP_004751963.1">
    <property type="nucleotide sequence ID" value="NZ_AHMY02000051.1"/>
</dbReference>